<dbReference type="AlphaFoldDB" id="A0A2H0TQB1"/>
<dbReference type="PANTHER" id="PTHR43512">
    <property type="entry name" value="TRANSLATION FACTOR GUF1-RELATED"/>
    <property type="match status" value="1"/>
</dbReference>
<dbReference type="Pfam" id="PF00009">
    <property type="entry name" value="GTP_EFTU"/>
    <property type="match status" value="1"/>
</dbReference>
<protein>
    <recommendedName>
        <fullName evidence="11 12">Elongation factor 4</fullName>
        <shortName evidence="12">EF-4</shortName>
        <ecNumber evidence="11 12">3.6.5.n1</ecNumber>
    </recommendedName>
    <alternativeName>
        <fullName evidence="12">Ribosomal back-translocase LepA</fullName>
    </alternativeName>
</protein>
<keyword evidence="3 12" id="KW-0547">Nucleotide-binding</keyword>
<dbReference type="CDD" id="cd03699">
    <property type="entry name" value="EF4_II"/>
    <property type="match status" value="1"/>
</dbReference>
<dbReference type="SUPFAM" id="SSF54980">
    <property type="entry name" value="EF-G C-terminal domain-like"/>
    <property type="match status" value="2"/>
</dbReference>
<keyword evidence="7 12" id="KW-0472">Membrane</keyword>
<comment type="caution">
    <text evidence="14">The sequence shown here is derived from an EMBL/GenBank/DDBJ whole genome shotgun (WGS) entry which is preliminary data.</text>
</comment>
<name>A0A2H0TQB1_9BACT</name>
<evidence type="ECO:0000313" key="14">
    <source>
        <dbReference type="EMBL" id="PIR74348.1"/>
    </source>
</evidence>
<dbReference type="Gene3D" id="3.30.70.870">
    <property type="entry name" value="Elongation Factor G (Translational Gtpase), domain 3"/>
    <property type="match status" value="1"/>
</dbReference>
<dbReference type="CDD" id="cd01890">
    <property type="entry name" value="LepA"/>
    <property type="match status" value="1"/>
</dbReference>
<dbReference type="Pfam" id="PF00679">
    <property type="entry name" value="EFG_C"/>
    <property type="match status" value="1"/>
</dbReference>
<dbReference type="GO" id="GO:0005525">
    <property type="term" value="F:GTP binding"/>
    <property type="evidence" value="ECO:0007669"/>
    <property type="project" value="UniProtKB-UniRule"/>
</dbReference>
<comment type="similarity">
    <text evidence="10">Belongs to the GTP-binding elongation factor family. LepA subfamily.</text>
</comment>
<dbReference type="PANTHER" id="PTHR43512:SF4">
    <property type="entry name" value="TRANSLATION FACTOR GUF1 HOMOLOG, CHLOROPLASTIC"/>
    <property type="match status" value="1"/>
</dbReference>
<dbReference type="InterPro" id="IPR005225">
    <property type="entry name" value="Small_GTP-bd"/>
</dbReference>
<dbReference type="SUPFAM" id="SSF52540">
    <property type="entry name" value="P-loop containing nucleoside triphosphate hydrolases"/>
    <property type="match status" value="1"/>
</dbReference>
<dbReference type="FunFam" id="2.40.30.10:FF:000015">
    <property type="entry name" value="Translation factor GUF1, mitochondrial"/>
    <property type="match status" value="1"/>
</dbReference>
<dbReference type="InterPro" id="IPR013842">
    <property type="entry name" value="LepA_CTD"/>
</dbReference>
<evidence type="ECO:0000256" key="1">
    <source>
        <dbReference type="ARBA" id="ARBA00005454"/>
    </source>
</evidence>
<comment type="similarity">
    <text evidence="1 12">Belongs to the TRAFAC class translation factor GTPase superfamily. Classic translation factor GTPase family. LepA subfamily.</text>
</comment>
<evidence type="ECO:0000256" key="8">
    <source>
        <dbReference type="ARBA" id="ARBA00050293"/>
    </source>
</evidence>
<evidence type="ECO:0000256" key="7">
    <source>
        <dbReference type="ARBA" id="ARBA00023136"/>
    </source>
</evidence>
<proteinExistence type="inferred from homology"/>
<dbReference type="GO" id="GO:0045727">
    <property type="term" value="P:positive regulation of translation"/>
    <property type="evidence" value="ECO:0007669"/>
    <property type="project" value="UniProtKB-UniRule"/>
</dbReference>
<dbReference type="Proteomes" id="UP000230154">
    <property type="component" value="Unassembled WGS sequence"/>
</dbReference>
<keyword evidence="6 12" id="KW-0342">GTP-binding</keyword>
<keyword evidence="14" id="KW-0251">Elongation factor</keyword>
<keyword evidence="5 12" id="KW-0648">Protein biosynthesis</keyword>
<dbReference type="InterPro" id="IPR004161">
    <property type="entry name" value="EFTu-like_2"/>
</dbReference>
<dbReference type="CDD" id="cd16260">
    <property type="entry name" value="EF4_III"/>
    <property type="match status" value="1"/>
</dbReference>
<evidence type="ECO:0000256" key="12">
    <source>
        <dbReference type="HAMAP-Rule" id="MF_00071"/>
    </source>
</evidence>
<evidence type="ECO:0000256" key="10">
    <source>
        <dbReference type="ARBA" id="ARBA00061052"/>
    </source>
</evidence>
<dbReference type="Pfam" id="PF06421">
    <property type="entry name" value="LepA_C"/>
    <property type="match status" value="1"/>
</dbReference>
<dbReference type="Gene3D" id="3.30.70.2570">
    <property type="entry name" value="Elongation factor 4, C-terminal domain"/>
    <property type="match status" value="1"/>
</dbReference>
<dbReference type="EC" id="3.6.5.n1" evidence="11 12"/>
<dbReference type="GO" id="GO:0003924">
    <property type="term" value="F:GTPase activity"/>
    <property type="evidence" value="ECO:0007669"/>
    <property type="project" value="UniProtKB-UniRule"/>
</dbReference>
<evidence type="ECO:0000256" key="5">
    <source>
        <dbReference type="ARBA" id="ARBA00022917"/>
    </source>
</evidence>
<evidence type="ECO:0000256" key="11">
    <source>
        <dbReference type="ARBA" id="ARBA00066744"/>
    </source>
</evidence>
<accession>A0A2H0TQB1</accession>
<evidence type="ECO:0000256" key="9">
    <source>
        <dbReference type="ARBA" id="ARBA00057626"/>
    </source>
</evidence>
<evidence type="ECO:0000256" key="4">
    <source>
        <dbReference type="ARBA" id="ARBA00022801"/>
    </source>
</evidence>
<dbReference type="FunFam" id="3.30.70.240:FF:000007">
    <property type="entry name" value="Translation factor GUF1, mitochondrial"/>
    <property type="match status" value="1"/>
</dbReference>
<comment type="catalytic activity">
    <reaction evidence="8 12">
        <text>GTP + H2O = GDP + phosphate + H(+)</text>
        <dbReference type="Rhea" id="RHEA:19669"/>
        <dbReference type="ChEBI" id="CHEBI:15377"/>
        <dbReference type="ChEBI" id="CHEBI:15378"/>
        <dbReference type="ChEBI" id="CHEBI:37565"/>
        <dbReference type="ChEBI" id="CHEBI:43474"/>
        <dbReference type="ChEBI" id="CHEBI:58189"/>
        <dbReference type="EC" id="3.6.5.n1"/>
    </reaction>
</comment>
<keyword evidence="2 12" id="KW-1003">Cell membrane</keyword>
<dbReference type="InterPro" id="IPR038363">
    <property type="entry name" value="LepA_C_sf"/>
</dbReference>
<dbReference type="InterPro" id="IPR000640">
    <property type="entry name" value="EFG_V-like"/>
</dbReference>
<dbReference type="PRINTS" id="PR00315">
    <property type="entry name" value="ELONGATNFCT"/>
</dbReference>
<dbReference type="PROSITE" id="PS51722">
    <property type="entry name" value="G_TR_2"/>
    <property type="match status" value="1"/>
</dbReference>
<dbReference type="Gene3D" id="3.30.70.240">
    <property type="match status" value="1"/>
</dbReference>
<dbReference type="InterPro" id="IPR035647">
    <property type="entry name" value="EFG_III/V"/>
</dbReference>
<evidence type="ECO:0000259" key="13">
    <source>
        <dbReference type="PROSITE" id="PS51722"/>
    </source>
</evidence>
<feature type="binding site" evidence="12">
    <location>
        <begin position="126"/>
        <end position="129"/>
    </location>
    <ligand>
        <name>GTP</name>
        <dbReference type="ChEBI" id="CHEBI:37565"/>
    </ligand>
</feature>
<evidence type="ECO:0000256" key="2">
    <source>
        <dbReference type="ARBA" id="ARBA00022475"/>
    </source>
</evidence>
<dbReference type="GO" id="GO:0003746">
    <property type="term" value="F:translation elongation factor activity"/>
    <property type="evidence" value="ECO:0007669"/>
    <property type="project" value="UniProtKB-UniRule"/>
</dbReference>
<dbReference type="InterPro" id="IPR027417">
    <property type="entry name" value="P-loop_NTPase"/>
</dbReference>
<dbReference type="FunFam" id="3.40.50.300:FF:000078">
    <property type="entry name" value="Elongation factor 4"/>
    <property type="match status" value="1"/>
</dbReference>
<dbReference type="NCBIfam" id="TIGR01393">
    <property type="entry name" value="lepA"/>
    <property type="match status" value="1"/>
</dbReference>
<keyword evidence="4 12" id="KW-0378">Hydrolase</keyword>
<dbReference type="FunFam" id="3.30.70.2570:FF:000001">
    <property type="entry name" value="Translation factor GUF1, mitochondrial"/>
    <property type="match status" value="1"/>
</dbReference>
<organism evidence="14 15">
    <name type="scientific">Candidatus Magasanikbacteria bacterium CG10_big_fil_rev_8_21_14_0_10_47_10</name>
    <dbReference type="NCBI Taxonomy" id="1974652"/>
    <lineage>
        <taxon>Bacteria</taxon>
        <taxon>Candidatus Magasanikiibacteriota</taxon>
    </lineage>
</organism>
<dbReference type="NCBIfam" id="TIGR00231">
    <property type="entry name" value="small_GTP"/>
    <property type="match status" value="1"/>
</dbReference>
<dbReference type="InterPro" id="IPR006297">
    <property type="entry name" value="EF-4"/>
</dbReference>
<feature type="domain" description="Tr-type G" evidence="13">
    <location>
        <begin position="2"/>
        <end position="179"/>
    </location>
</feature>
<evidence type="ECO:0000256" key="6">
    <source>
        <dbReference type="ARBA" id="ARBA00023134"/>
    </source>
</evidence>
<dbReference type="InterPro" id="IPR031157">
    <property type="entry name" value="G_TR_CS"/>
</dbReference>
<dbReference type="HAMAP" id="MF_00071">
    <property type="entry name" value="LepA"/>
    <property type="match status" value="1"/>
</dbReference>
<evidence type="ECO:0000313" key="15">
    <source>
        <dbReference type="Proteomes" id="UP000230154"/>
    </source>
</evidence>
<dbReference type="EMBL" id="PFCB01000022">
    <property type="protein sequence ID" value="PIR74348.1"/>
    <property type="molecule type" value="Genomic_DNA"/>
</dbReference>
<feature type="binding site" evidence="12">
    <location>
        <begin position="14"/>
        <end position="19"/>
    </location>
    <ligand>
        <name>GTP</name>
        <dbReference type="ChEBI" id="CHEBI:37565"/>
    </ligand>
</feature>
<dbReference type="PROSITE" id="PS00301">
    <property type="entry name" value="G_TR_1"/>
    <property type="match status" value="1"/>
</dbReference>
<gene>
    <name evidence="12" type="primary">lepA</name>
    <name evidence="14" type="ORF">COU35_02765</name>
</gene>
<dbReference type="GO" id="GO:0043022">
    <property type="term" value="F:ribosome binding"/>
    <property type="evidence" value="ECO:0007669"/>
    <property type="project" value="UniProtKB-UniRule"/>
</dbReference>
<sequence>MSPIRNFCIIAHIDHGKSTLADRFLELTGTVDKRNMKAQMLDQMELEQERGITIKLQPVRMQYKGCTLNLIDTPGHVDFTYEVSRSLAAVEGAILLVDASQGVQAQTIANLYLALDLDLAIIPVLNKIDLPNANPEKVSEEIIHLLGCKREDILHCSGKTGEGVPQLLDTVIAQIPAPVDTSALPPRALIFDSSYDDYKGVVASIRMKDGFLKKGDKIRFMSTGATAEILDIGHYSPKMSPDAQMENGQIGYLVSGLKEIGEVAVGDTITRLDSQTTDRLPGYKEVRPMVFAGVFPAEGDDYNALRDAMDKLKLNDSALMFEPEHSQALGFGFRCGFLGMLHLEIFQERLRREFGLHIIATVPSVAYHVYKTNGVDLIVKSPQDLPEVQSIERIEEPWMRVDIITPDNYIGNVMSLVAERKGEYTTTEYLSVGGGKRAMLHYDMPLAALITDFYDKLKSVTSGYASLSYDLKEYRKTNVVKMDIVVAEEPVEALALLVWEDEAFRIGKQIVHSLKETLPKQQFVVKIQAAIGGKIVASERLSALRKDVTAKLYGGDVTRKRKLLEKQKKGKKKMLAHGKGKVEIPTEAYMAVLKR</sequence>
<comment type="function">
    <text evidence="9 12">Required for accurate and efficient protein synthesis under certain stress conditions. May act as a fidelity factor of the translation reaction, by catalyzing a one-codon backward translocation of tRNAs on improperly translocated ribosomes. Back-translocation proceeds from a post-translocation (POST) complex to a pre-translocation (PRE) complex, thus giving elongation factor G a second chance to translocate the tRNAs correctly. Binds to ribosomes in a GTP-dependent manner.</text>
</comment>
<comment type="subcellular location">
    <subcellularLocation>
        <location evidence="12">Cell membrane</location>
        <topology evidence="12">Peripheral membrane protein</topology>
        <orientation evidence="12">Cytoplasmic side</orientation>
    </subcellularLocation>
</comment>
<dbReference type="InterPro" id="IPR000795">
    <property type="entry name" value="T_Tr_GTP-bd_dom"/>
</dbReference>
<dbReference type="Pfam" id="PF03144">
    <property type="entry name" value="GTP_EFTU_D2"/>
    <property type="match status" value="1"/>
</dbReference>
<reference evidence="15" key="1">
    <citation type="submission" date="2017-09" db="EMBL/GenBank/DDBJ databases">
        <title>Depth-based differentiation of microbial function through sediment-hosted aquifers and enrichment of novel symbionts in the deep terrestrial subsurface.</title>
        <authorList>
            <person name="Probst A.J."/>
            <person name="Ladd B."/>
            <person name="Jarett J.K."/>
            <person name="Geller-Mcgrath D.E."/>
            <person name="Sieber C.M.K."/>
            <person name="Emerson J.B."/>
            <person name="Anantharaman K."/>
            <person name="Thomas B.C."/>
            <person name="Malmstrom R."/>
            <person name="Stieglmeier M."/>
            <person name="Klingl A."/>
            <person name="Woyke T."/>
            <person name="Ryan C.M."/>
            <person name="Banfield J.F."/>
        </authorList>
    </citation>
    <scope>NUCLEOTIDE SEQUENCE [LARGE SCALE GENOMIC DNA]</scope>
</reference>
<dbReference type="GO" id="GO:0005886">
    <property type="term" value="C:plasma membrane"/>
    <property type="evidence" value="ECO:0007669"/>
    <property type="project" value="UniProtKB-SubCell"/>
</dbReference>
<dbReference type="InterPro" id="IPR035654">
    <property type="entry name" value="LepA_IV"/>
</dbReference>
<dbReference type="Gene3D" id="2.40.30.10">
    <property type="entry name" value="Translation factors"/>
    <property type="match status" value="1"/>
</dbReference>
<dbReference type="Gene3D" id="3.40.50.300">
    <property type="entry name" value="P-loop containing nucleotide triphosphate hydrolases"/>
    <property type="match status" value="1"/>
</dbReference>
<dbReference type="CDD" id="cd03709">
    <property type="entry name" value="lepA_C"/>
    <property type="match status" value="1"/>
</dbReference>
<dbReference type="FunFam" id="3.30.70.870:FF:000004">
    <property type="entry name" value="Translation factor GUF1, mitochondrial"/>
    <property type="match status" value="1"/>
</dbReference>
<evidence type="ECO:0000256" key="3">
    <source>
        <dbReference type="ARBA" id="ARBA00022741"/>
    </source>
</evidence>